<dbReference type="Proteomes" id="UP000261811">
    <property type="component" value="Unassembled WGS sequence"/>
</dbReference>
<dbReference type="EMBL" id="QURH01000327">
    <property type="protein sequence ID" value="RFU39723.1"/>
    <property type="molecule type" value="Genomic_DNA"/>
</dbReference>
<name>A0A372JI85_9ACTN</name>
<dbReference type="RefSeq" id="WP_117359143.1">
    <property type="nucleotide sequence ID" value="NZ_QURH01000327.1"/>
</dbReference>
<feature type="domain" description="AB hydrolase-1" evidence="2">
    <location>
        <begin position="74"/>
        <end position="202"/>
    </location>
</feature>
<dbReference type="AlphaFoldDB" id="A0A372JI85"/>
<gene>
    <name evidence="3" type="ORF">DZF91_20920</name>
</gene>
<dbReference type="SUPFAM" id="SSF53474">
    <property type="entry name" value="alpha/beta-Hydrolases"/>
    <property type="match status" value="1"/>
</dbReference>
<accession>A0A372JI85</accession>
<proteinExistence type="predicted"/>
<dbReference type="Pfam" id="PF00561">
    <property type="entry name" value="Abhydrolase_1"/>
    <property type="match status" value="1"/>
</dbReference>
<organism evidence="3 4">
    <name type="scientific">Actinomadura logoneensis</name>
    <dbReference type="NCBI Taxonomy" id="2293572"/>
    <lineage>
        <taxon>Bacteria</taxon>
        <taxon>Bacillati</taxon>
        <taxon>Actinomycetota</taxon>
        <taxon>Actinomycetes</taxon>
        <taxon>Streptosporangiales</taxon>
        <taxon>Thermomonosporaceae</taxon>
        <taxon>Actinomadura</taxon>
    </lineage>
</organism>
<keyword evidence="4" id="KW-1185">Reference proteome</keyword>
<dbReference type="PANTHER" id="PTHR46438">
    <property type="entry name" value="ALPHA/BETA-HYDROLASES SUPERFAMILY PROTEIN"/>
    <property type="match status" value="1"/>
</dbReference>
<dbReference type="GO" id="GO:0016787">
    <property type="term" value="F:hydrolase activity"/>
    <property type="evidence" value="ECO:0007669"/>
    <property type="project" value="UniProtKB-KW"/>
</dbReference>
<protein>
    <submittedName>
        <fullName evidence="3">Alpha/beta hydrolase</fullName>
    </submittedName>
</protein>
<evidence type="ECO:0000313" key="3">
    <source>
        <dbReference type="EMBL" id="RFU39723.1"/>
    </source>
</evidence>
<keyword evidence="1" id="KW-0732">Signal</keyword>
<comment type="caution">
    <text evidence="3">The sequence shown here is derived from an EMBL/GenBank/DDBJ whole genome shotgun (WGS) entry which is preliminary data.</text>
</comment>
<feature type="signal peptide" evidence="1">
    <location>
        <begin position="1"/>
        <end position="20"/>
    </location>
</feature>
<dbReference type="InterPro" id="IPR029058">
    <property type="entry name" value="AB_hydrolase_fold"/>
</dbReference>
<sequence length="303" mass="31234">MSRRTQSTALAALGIAVAAAGLTGCNGDSLDNWDPLASGTPKSKVDIFTGVGKLDVDGRSVNASCSGQSAKGAPVIVLMLGAGDGLGKMAALQKTLSKNNRVCSYDRLGEGASAQPDRPQDFASVGKTLTGVLERVAGDAPVVLAGHSLGGLIAARYVPDHHDKVKGLVLMDATPPTMGGDITRTIPASAPGPAGEMRAQNEAMLKGQNPEKLVITDGPVRPAGDIPVEVIKHGKPYLGALPQYGPRLEQAWSDGQRKWLALSSRSKLSTAASSGHYIYVDQPDVALKAIQRVATQVAGKNGG</sequence>
<keyword evidence="3" id="KW-0378">Hydrolase</keyword>
<evidence type="ECO:0000259" key="2">
    <source>
        <dbReference type="Pfam" id="PF00561"/>
    </source>
</evidence>
<evidence type="ECO:0000256" key="1">
    <source>
        <dbReference type="SAM" id="SignalP"/>
    </source>
</evidence>
<dbReference type="OrthoDB" id="7185741at2"/>
<evidence type="ECO:0000313" key="4">
    <source>
        <dbReference type="Proteomes" id="UP000261811"/>
    </source>
</evidence>
<reference evidence="3 4" key="1">
    <citation type="submission" date="2018-08" db="EMBL/GenBank/DDBJ databases">
        <title>Actinomadura jelena sp. nov., a novel Actinomycete isolated from soil in Chad.</title>
        <authorList>
            <person name="Shi L."/>
        </authorList>
    </citation>
    <scope>NUCLEOTIDE SEQUENCE [LARGE SCALE GENOMIC DNA]</scope>
    <source>
        <strain evidence="3 4">NEAU-G17</strain>
    </source>
</reference>
<dbReference type="PROSITE" id="PS51257">
    <property type="entry name" value="PROKAR_LIPOPROTEIN"/>
    <property type="match status" value="1"/>
</dbReference>
<dbReference type="InterPro" id="IPR000073">
    <property type="entry name" value="AB_hydrolase_1"/>
</dbReference>
<feature type="chain" id="PRO_5039429244" evidence="1">
    <location>
        <begin position="21"/>
        <end position="303"/>
    </location>
</feature>
<dbReference type="Gene3D" id="3.40.50.1820">
    <property type="entry name" value="alpha/beta hydrolase"/>
    <property type="match status" value="1"/>
</dbReference>